<evidence type="ECO:0000313" key="6">
    <source>
        <dbReference type="EMBL" id="NMP31209.1"/>
    </source>
</evidence>
<comment type="caution">
    <text evidence="6">The sequence shown here is derived from an EMBL/GenBank/DDBJ whole genome shotgun (WGS) entry which is preliminary data.</text>
</comment>
<dbReference type="InterPro" id="IPR001670">
    <property type="entry name" value="ADH_Fe/GldA"/>
</dbReference>
<dbReference type="GO" id="GO:0005829">
    <property type="term" value="C:cytosol"/>
    <property type="evidence" value="ECO:0007669"/>
    <property type="project" value="TreeGrafter"/>
</dbReference>
<feature type="domain" description="Fe-containing alcohol dehydrogenase-like C-terminal" evidence="5">
    <location>
        <begin position="188"/>
        <end position="354"/>
    </location>
</feature>
<dbReference type="InterPro" id="IPR044731">
    <property type="entry name" value="BDH-like"/>
</dbReference>
<comment type="cofactor">
    <cofactor evidence="1">
        <name>Fe cation</name>
        <dbReference type="ChEBI" id="CHEBI:24875"/>
    </cofactor>
</comment>
<proteinExistence type="inferred from homology"/>
<evidence type="ECO:0000256" key="3">
    <source>
        <dbReference type="ARBA" id="ARBA00023002"/>
    </source>
</evidence>
<evidence type="ECO:0000259" key="5">
    <source>
        <dbReference type="Pfam" id="PF25137"/>
    </source>
</evidence>
<dbReference type="AlphaFoldDB" id="A0A7Y0LAZ5"/>
<dbReference type="CDD" id="cd08187">
    <property type="entry name" value="BDH"/>
    <property type="match status" value="1"/>
</dbReference>
<dbReference type="GO" id="GO:0046872">
    <property type="term" value="F:metal ion binding"/>
    <property type="evidence" value="ECO:0007669"/>
    <property type="project" value="InterPro"/>
</dbReference>
<sequence>MLNFTYSNKTIIHFGDKQIAKLTKAIDKKRKVLLAYGGGSIKNNGIYQQICDALKEHNVVEFSGIEPNPSYETTMKAVELVKEQGVDFILAVGGGSVIDGCKFIAAAAKFEGEPWDILAKNAPVKSAVPIGVVLTLPATGSESNSYAVVSKLATKDKFAFGSPYVHPEFAILDPMVMSTLPERQLTNGIVDAFVHVMEQYLTFNVNGKVQDRFSEGLLLTLIEEGPKVFNEVNDDVRANVMWSATMALNGLIGSGVPQDWATHGIGHEITALYGLDHAQTLAIILPRMMWEMRTEKQDKLIQYASRVWDINEGSNEERIKLAIEKTEQFFQAVKMKTRFSEYQLGEEVVDTLITQLERHGQTAMGEAQAVTLERSKTIIANSL</sequence>
<dbReference type="GO" id="GO:1990002">
    <property type="term" value="F:methylglyoxal reductase (NADPH) (acetol producing) activity"/>
    <property type="evidence" value="ECO:0007669"/>
    <property type="project" value="TreeGrafter"/>
</dbReference>
<dbReference type="Gene3D" id="3.40.50.1970">
    <property type="match status" value="1"/>
</dbReference>
<evidence type="ECO:0000256" key="2">
    <source>
        <dbReference type="ARBA" id="ARBA00007358"/>
    </source>
</evidence>
<organism evidence="6 7">
    <name type="scientific">Thalassotalea algicola</name>
    <dbReference type="NCBI Taxonomy" id="2716224"/>
    <lineage>
        <taxon>Bacteria</taxon>
        <taxon>Pseudomonadati</taxon>
        <taxon>Pseudomonadota</taxon>
        <taxon>Gammaproteobacteria</taxon>
        <taxon>Alteromonadales</taxon>
        <taxon>Colwelliaceae</taxon>
        <taxon>Thalassotalea</taxon>
    </lineage>
</organism>
<keyword evidence="7" id="KW-1185">Reference proteome</keyword>
<evidence type="ECO:0000259" key="4">
    <source>
        <dbReference type="Pfam" id="PF00465"/>
    </source>
</evidence>
<protein>
    <submittedName>
        <fullName evidence="6">Iron-containing alcohol dehydrogenase</fullName>
    </submittedName>
</protein>
<dbReference type="PANTHER" id="PTHR43633">
    <property type="entry name" value="ALCOHOL DEHYDROGENASE YQHD"/>
    <property type="match status" value="1"/>
</dbReference>
<dbReference type="SUPFAM" id="SSF56796">
    <property type="entry name" value="Dehydroquinate synthase-like"/>
    <property type="match status" value="1"/>
</dbReference>
<evidence type="ECO:0000256" key="1">
    <source>
        <dbReference type="ARBA" id="ARBA00001962"/>
    </source>
</evidence>
<dbReference type="InterPro" id="IPR018211">
    <property type="entry name" value="ADH_Fe_CS"/>
</dbReference>
<dbReference type="RefSeq" id="WP_169074539.1">
    <property type="nucleotide sequence ID" value="NZ_JABBXH010000002.1"/>
</dbReference>
<accession>A0A7Y0LAZ5</accession>
<reference evidence="6 7" key="1">
    <citation type="submission" date="2020-04" db="EMBL/GenBank/DDBJ databases">
        <title>Thalassotalea sp. M1531, isolated from the surface of marine red alga.</title>
        <authorList>
            <person name="Pang L."/>
            <person name="Lu D.-C."/>
        </authorList>
    </citation>
    <scope>NUCLEOTIDE SEQUENCE [LARGE SCALE GENOMIC DNA]</scope>
    <source>
        <strain evidence="6 7">M1531</strain>
    </source>
</reference>
<dbReference type="PANTHER" id="PTHR43633:SF1">
    <property type="entry name" value="ALCOHOL DEHYDROGENASE YQHD"/>
    <property type="match status" value="1"/>
</dbReference>
<dbReference type="GO" id="GO:0008106">
    <property type="term" value="F:alcohol dehydrogenase (NADP+) activity"/>
    <property type="evidence" value="ECO:0007669"/>
    <property type="project" value="TreeGrafter"/>
</dbReference>
<evidence type="ECO:0000313" key="7">
    <source>
        <dbReference type="Proteomes" id="UP000568664"/>
    </source>
</evidence>
<keyword evidence="3" id="KW-0560">Oxidoreductase</keyword>
<comment type="similarity">
    <text evidence="2">Belongs to the iron-containing alcohol dehydrogenase family.</text>
</comment>
<dbReference type="Proteomes" id="UP000568664">
    <property type="component" value="Unassembled WGS sequence"/>
</dbReference>
<dbReference type="GO" id="GO:1990362">
    <property type="term" value="F:butanol dehydrogenase (NAD+) activity"/>
    <property type="evidence" value="ECO:0007669"/>
    <property type="project" value="InterPro"/>
</dbReference>
<feature type="domain" description="Alcohol dehydrogenase iron-type/glycerol dehydrogenase GldA" evidence="4">
    <location>
        <begin position="11"/>
        <end position="174"/>
    </location>
</feature>
<dbReference type="EMBL" id="JABBXH010000002">
    <property type="protein sequence ID" value="NMP31209.1"/>
    <property type="molecule type" value="Genomic_DNA"/>
</dbReference>
<dbReference type="FunFam" id="3.40.50.1970:FF:000003">
    <property type="entry name" value="Alcohol dehydrogenase, iron-containing"/>
    <property type="match status" value="1"/>
</dbReference>
<dbReference type="PROSITE" id="PS00060">
    <property type="entry name" value="ADH_IRON_2"/>
    <property type="match status" value="1"/>
</dbReference>
<dbReference type="Pfam" id="PF25137">
    <property type="entry name" value="ADH_Fe_C"/>
    <property type="match status" value="1"/>
</dbReference>
<name>A0A7Y0LAZ5_9GAMM</name>
<dbReference type="Pfam" id="PF00465">
    <property type="entry name" value="Fe-ADH"/>
    <property type="match status" value="1"/>
</dbReference>
<gene>
    <name evidence="6" type="ORF">HII17_06520</name>
</gene>
<dbReference type="InterPro" id="IPR056798">
    <property type="entry name" value="ADH_Fe_C"/>
</dbReference>
<dbReference type="Gene3D" id="1.20.1090.10">
    <property type="entry name" value="Dehydroquinate synthase-like - alpha domain"/>
    <property type="match status" value="1"/>
</dbReference>